<dbReference type="InterPro" id="IPR025649">
    <property type="entry name" value="DUF4360"/>
</dbReference>
<evidence type="ECO:0000256" key="1">
    <source>
        <dbReference type="SAM" id="SignalP"/>
    </source>
</evidence>
<name>A0A919MPZ8_9ACTN</name>
<reference evidence="2" key="1">
    <citation type="submission" date="2021-01" db="EMBL/GenBank/DDBJ databases">
        <title>Whole genome shotgun sequence of Actinoplanes rishiriensis NBRC 108556.</title>
        <authorList>
            <person name="Komaki H."/>
            <person name="Tamura T."/>
        </authorList>
    </citation>
    <scope>NUCLEOTIDE SEQUENCE</scope>
    <source>
        <strain evidence="2">NBRC 108556</strain>
    </source>
</reference>
<evidence type="ECO:0008006" key="4">
    <source>
        <dbReference type="Google" id="ProtNLM"/>
    </source>
</evidence>
<dbReference type="EMBL" id="BOMV01000034">
    <property type="protein sequence ID" value="GIE95616.1"/>
    <property type="molecule type" value="Genomic_DNA"/>
</dbReference>
<comment type="caution">
    <text evidence="2">The sequence shown here is derived from an EMBL/GenBank/DDBJ whole genome shotgun (WGS) entry which is preliminary data.</text>
</comment>
<dbReference type="PANTHER" id="PTHR38847">
    <property type="match status" value="1"/>
</dbReference>
<dbReference type="PANTHER" id="PTHR38847:SF1">
    <property type="entry name" value="PSEUDOURIDINE SYNTHASE RSUA_RLUA-LIKE DOMAIN-CONTAINING PROTEIN"/>
    <property type="match status" value="1"/>
</dbReference>
<keyword evidence="1" id="KW-0732">Signal</keyword>
<keyword evidence="3" id="KW-1185">Reference proteome</keyword>
<feature type="chain" id="PRO_5038953572" description="DUF4360 domain-containing protein" evidence="1">
    <location>
        <begin position="28"/>
        <end position="220"/>
    </location>
</feature>
<evidence type="ECO:0000313" key="2">
    <source>
        <dbReference type="EMBL" id="GIE95616.1"/>
    </source>
</evidence>
<dbReference type="Proteomes" id="UP000636960">
    <property type="component" value="Unassembled WGS sequence"/>
</dbReference>
<gene>
    <name evidence="2" type="ORF">Ari01nite_30810</name>
</gene>
<protein>
    <recommendedName>
        <fullName evidence="4">DUF4360 domain-containing protein</fullName>
    </recommendedName>
</protein>
<evidence type="ECO:0000313" key="3">
    <source>
        <dbReference type="Proteomes" id="UP000636960"/>
    </source>
</evidence>
<sequence>MTFRLTGARWAALVSAVALSTTLIPSAALGAGAAEDLSAPPSGRITLDVQTVNGSGCPAGTASVSMLPDNTGFKINYSNFRAEDGGTADPTAFRKNCQVNLNVHIPQGFTFAVARADHWGRLHLEAGATALERSNYYYQGSAENNFVDHAFTGPLSGTWRATDITPVAELVYSPCGETRNLNINSELRVNSGTSTGRNYISMRASDGEVYTLVQFQWKQC</sequence>
<feature type="signal peptide" evidence="1">
    <location>
        <begin position="1"/>
        <end position="27"/>
    </location>
</feature>
<proteinExistence type="predicted"/>
<organism evidence="2 3">
    <name type="scientific">Paractinoplanes rishiriensis</name>
    <dbReference type="NCBI Taxonomy" id="1050105"/>
    <lineage>
        <taxon>Bacteria</taxon>
        <taxon>Bacillati</taxon>
        <taxon>Actinomycetota</taxon>
        <taxon>Actinomycetes</taxon>
        <taxon>Micromonosporales</taxon>
        <taxon>Micromonosporaceae</taxon>
        <taxon>Paractinoplanes</taxon>
    </lineage>
</organism>
<dbReference type="AlphaFoldDB" id="A0A919MPZ8"/>
<accession>A0A919MPZ8</accession>
<dbReference type="RefSeq" id="WP_203781907.1">
    <property type="nucleotide sequence ID" value="NZ_BOMV01000034.1"/>
</dbReference>
<dbReference type="Pfam" id="PF14273">
    <property type="entry name" value="DUF4360"/>
    <property type="match status" value="1"/>
</dbReference>